<dbReference type="PANTHER" id="PTHR10644">
    <property type="entry name" value="DNA REPAIR/RNA PROCESSING CPSF FAMILY"/>
    <property type="match status" value="1"/>
</dbReference>
<keyword evidence="4" id="KW-0508">mRNA splicing</keyword>
<comment type="caution">
    <text evidence="10">The sequence shown here is derived from an EMBL/GenBank/DDBJ whole genome shotgun (WGS) entry which is preliminary data.</text>
</comment>
<evidence type="ECO:0000259" key="7">
    <source>
        <dbReference type="Pfam" id="PF03178"/>
    </source>
</evidence>
<feature type="domain" description="RSE1/DDB1/CPSF1 C-terminal" evidence="7">
    <location>
        <begin position="856"/>
        <end position="1177"/>
    </location>
</feature>
<keyword evidence="11" id="KW-1185">Reference proteome</keyword>
<evidence type="ECO:0000256" key="5">
    <source>
        <dbReference type="ARBA" id="ARBA00023242"/>
    </source>
</evidence>
<dbReference type="Pfam" id="PF03178">
    <property type="entry name" value="CPSF_A"/>
    <property type="match status" value="1"/>
</dbReference>
<dbReference type="Gene3D" id="2.130.10.10">
    <property type="entry name" value="YVTN repeat-like/Quinoprotein amine dehydrogenase"/>
    <property type="match status" value="3"/>
</dbReference>
<dbReference type="SUPFAM" id="SSF50978">
    <property type="entry name" value="WD40 repeat-like"/>
    <property type="match status" value="1"/>
</dbReference>
<evidence type="ECO:0000256" key="2">
    <source>
        <dbReference type="ARBA" id="ARBA00022664"/>
    </source>
</evidence>
<feature type="domain" description="RSE1/DDB1/CPSF1 first beta-propeller" evidence="8">
    <location>
        <begin position="14"/>
        <end position="392"/>
    </location>
</feature>
<proteinExistence type="inferred from homology"/>
<evidence type="ECO:0000313" key="10">
    <source>
        <dbReference type="EMBL" id="KAK9814939.1"/>
    </source>
</evidence>
<dbReference type="GO" id="GO:0003676">
    <property type="term" value="F:nucleic acid binding"/>
    <property type="evidence" value="ECO:0007669"/>
    <property type="project" value="InterPro"/>
</dbReference>
<keyword evidence="3" id="KW-0747">Spliceosome</keyword>
<evidence type="ECO:0000259" key="8">
    <source>
        <dbReference type="Pfam" id="PF10433"/>
    </source>
</evidence>
<evidence type="ECO:0000256" key="6">
    <source>
        <dbReference type="ARBA" id="ARBA00038266"/>
    </source>
</evidence>
<dbReference type="InterPro" id="IPR004871">
    <property type="entry name" value="RSE1/DDB1/CPSF1_C"/>
</dbReference>
<dbReference type="GO" id="GO:0006397">
    <property type="term" value="P:mRNA processing"/>
    <property type="evidence" value="ECO:0007669"/>
    <property type="project" value="UniProtKB-KW"/>
</dbReference>
<evidence type="ECO:0000313" key="11">
    <source>
        <dbReference type="Proteomes" id="UP001465755"/>
    </source>
</evidence>
<dbReference type="InterPro" id="IPR036322">
    <property type="entry name" value="WD40_repeat_dom_sf"/>
</dbReference>
<dbReference type="GO" id="GO:0005681">
    <property type="term" value="C:spliceosomal complex"/>
    <property type="evidence" value="ECO:0007669"/>
    <property type="project" value="UniProtKB-KW"/>
</dbReference>
<organism evidence="10 11">
    <name type="scientific">Symbiochloris irregularis</name>
    <dbReference type="NCBI Taxonomy" id="706552"/>
    <lineage>
        <taxon>Eukaryota</taxon>
        <taxon>Viridiplantae</taxon>
        <taxon>Chlorophyta</taxon>
        <taxon>core chlorophytes</taxon>
        <taxon>Trebouxiophyceae</taxon>
        <taxon>Trebouxiales</taxon>
        <taxon>Trebouxiaceae</taxon>
        <taxon>Symbiochloris</taxon>
    </lineage>
</organism>
<evidence type="ECO:0000256" key="3">
    <source>
        <dbReference type="ARBA" id="ARBA00022728"/>
    </source>
</evidence>
<dbReference type="InterPro" id="IPR018846">
    <property type="entry name" value="Beta-prop_RSE1/DDB1/CPSF1_1st"/>
</dbReference>
<comment type="similarity">
    <text evidence="6">Belongs to the RSE1 family.</text>
</comment>
<comment type="subcellular location">
    <subcellularLocation>
        <location evidence="1">Nucleus</location>
    </subcellularLocation>
</comment>
<dbReference type="InterPro" id="IPR015943">
    <property type="entry name" value="WD40/YVTN_repeat-like_dom_sf"/>
</dbReference>
<dbReference type="GO" id="GO:0008380">
    <property type="term" value="P:RNA splicing"/>
    <property type="evidence" value="ECO:0007669"/>
    <property type="project" value="UniProtKB-KW"/>
</dbReference>
<dbReference type="Proteomes" id="UP001465755">
    <property type="component" value="Unassembled WGS sequence"/>
</dbReference>
<dbReference type="Pfam" id="PF23726">
    <property type="entry name" value="Beta-prop_RSE1_2nd"/>
    <property type="match status" value="1"/>
</dbReference>
<dbReference type="EMBL" id="JALJOQ010000001">
    <property type="protein sequence ID" value="KAK9814939.1"/>
    <property type="molecule type" value="Genomic_DNA"/>
</dbReference>
<dbReference type="Pfam" id="PF10433">
    <property type="entry name" value="Beta-prop_RSE1_1st"/>
    <property type="match status" value="1"/>
</dbReference>
<evidence type="ECO:0000256" key="1">
    <source>
        <dbReference type="ARBA" id="ARBA00004123"/>
    </source>
</evidence>
<evidence type="ECO:0000256" key="4">
    <source>
        <dbReference type="ARBA" id="ARBA00023187"/>
    </source>
</evidence>
<sequence>MFLYNLTLSRASGIQCAVYGNFSGPKAQEIVVSRGKVLELLRPDETGRLQTILSTEVFGTVRSLAPFRLTGAKLDYLIVGSDSGRIVILEYNKDRNAFKKVHQETFGKSGCRRIVPGQLLAVDPKGRACLIAASEKQKLVYVLNRDAAANLTISSPLEAHKSHHLCFAVTGLDMGFDNPVFAAIELDYADADQDPSGDAASEAQKHLVLYELDLGLNHVIRKWSEPVDNGANLLIPVPGGGDGPGGVLICAENFVIYKNQDHPDVRAVLPRRSSLANDRGVLIIATATHRTKSEFFIFVQSEYGDIYRVSLKYAGESVAAVAVKYFDTIAPCASMCVLKSGMLFAGSESGNHALYQFLSIDDKDGVESSSDTITESEQGFMPVYFEPRALRNLQPVDQPDSLAPITDMKVANLANEEIPQIYAVCGQGPRSSLRVLRPGLAIAEMAVSPLPGNPTGVWTVRKSVHDDYDGYIVVSFANATLVLSIGETVEEVNDSGFLGTVPTIRTQLLEDSSLIQVHPGGMRHIRAENRIQEWRAPGHTSITRATSNSRQVIVALSGGSIVFFELQQGGSGILAEFGSKALGAEIKSLDVPPVPQGRLGASFLALGFFDSTIRILSLGPEDTLEVKATQMTNSPPESLLLLDTPAAAGPANPADDDSSAPGALFLHAGLANGVLLRSEVDRVTGSLSDTRTRFLGTRPAQLVPFIVGGQRSMLALSSRPWLGYAHMGRYTMTPLSYEALEAASSFSSDQCVEGICAVAKNSLRILTIERLGETFNQQALQLRYTPRRFVIHPDHKTLMIAEADHAAIPASEREPLAPLENGAAMSEDGQPLTPEVVRAQEDAQMGAPRGAQGQWASCLRVVDPATLSTASLTELEFNEAAVSLCLVRFNSAPQLGTVLAVGTVQSLTFYPREVKEGFIRLYQVLDNGRRLSLVHRTPVGGIPGALSPFKGRLLAGVGSALRIYDAGKKKLLRKTEYKGLPTHVATLSAMGERIFAGDLQESFHYLRYKSAENSIYSYADDAVPRHITSALPLDYDTIAGGDKFGNLFVVRLPSDVSAQVEEDPTGGKFAGSTGQLNGAPHKLEDVINFHVGDLVTAIQRCTLQPGGQEVLLYCTIMGSIGALVPFTSREDVDFFQHLEMHLRQEHPPLAGRDHLAFRGSYLPIKDVIDGDLCEQFSQVPLDKQKAMAEELDRTPGEVLKKLEDLRNKLL</sequence>
<dbReference type="FunFam" id="2.130.10.10:FF:001143">
    <property type="entry name" value="Pre-mRNA-splicing factor rse-1, putative"/>
    <property type="match status" value="1"/>
</dbReference>
<feature type="domain" description="RSE1/DDB1/CPSF1 second beta-propeller" evidence="9">
    <location>
        <begin position="443"/>
        <end position="768"/>
    </location>
</feature>
<dbReference type="AlphaFoldDB" id="A0AAW1Q3K8"/>
<accession>A0AAW1Q3K8</accession>
<keyword evidence="5" id="KW-0539">Nucleus</keyword>
<protein>
    <recommendedName>
        <fullName evidence="12">Splicing factor 3B subunit 3</fullName>
    </recommendedName>
</protein>
<reference evidence="10 11" key="1">
    <citation type="journal article" date="2024" name="Nat. Commun.">
        <title>Phylogenomics reveals the evolutionary origins of lichenization in chlorophyte algae.</title>
        <authorList>
            <person name="Puginier C."/>
            <person name="Libourel C."/>
            <person name="Otte J."/>
            <person name="Skaloud P."/>
            <person name="Haon M."/>
            <person name="Grisel S."/>
            <person name="Petersen M."/>
            <person name="Berrin J.G."/>
            <person name="Delaux P.M."/>
            <person name="Dal Grande F."/>
            <person name="Keller J."/>
        </authorList>
    </citation>
    <scope>NUCLEOTIDE SEQUENCE [LARGE SCALE GENOMIC DNA]</scope>
    <source>
        <strain evidence="10 11">SAG 2036</strain>
    </source>
</reference>
<evidence type="ECO:0008006" key="12">
    <source>
        <dbReference type="Google" id="ProtNLM"/>
    </source>
</evidence>
<gene>
    <name evidence="10" type="ORF">WJX73_002520</name>
</gene>
<dbReference type="FunFam" id="2.130.10.10:FF:000031">
    <property type="entry name" value="Splicing factor 3b subunit 3"/>
    <property type="match status" value="1"/>
</dbReference>
<dbReference type="InterPro" id="IPR058543">
    <property type="entry name" value="Beta-prop_RSE1/DDB1/CPSF1_2nd"/>
</dbReference>
<dbReference type="InterPro" id="IPR050358">
    <property type="entry name" value="RSE1/DDB1/CFT1"/>
</dbReference>
<name>A0AAW1Q3K8_9CHLO</name>
<keyword evidence="2" id="KW-0507">mRNA processing</keyword>
<evidence type="ECO:0000259" key="9">
    <source>
        <dbReference type="Pfam" id="PF23726"/>
    </source>
</evidence>